<dbReference type="Proteomes" id="UP000446866">
    <property type="component" value="Unassembled WGS sequence"/>
</dbReference>
<sequence>MKTKQTIGLVVAVILFIVTGVASVMTNTVSDRIFDRATEKILNGDVEFVPPAGEYIAIVDIVGTIQAQSDDLYGTEAYRHSTNLNYIDSLIDDSNNEGILLYVDSPGGTVYESQEMYDKLMEYKKETGRPVYAYMAHTGASGAYMISMAADTIYANQNTVTGSIGVIMSGYDLSGLYKKLGIKNIAITSGANKAATFNDEQMKIYQSQVDEYFSEFVKIVADGRNMTEKEVRKLADGRTYTAKQAAQNGLIDKIASYEEAKEMVSNTLGVDQYYRLDSATDFWTALFAKVENLLPKSDSQVLKETAEEFESGVFMYYVQ</sequence>
<name>A0A845QJ66_9FIRM</name>
<dbReference type="InterPro" id="IPR004635">
    <property type="entry name" value="Pept_S49_SppA"/>
</dbReference>
<evidence type="ECO:0000256" key="3">
    <source>
        <dbReference type="ARBA" id="ARBA00022801"/>
    </source>
</evidence>
<dbReference type="SUPFAM" id="SSF52096">
    <property type="entry name" value="ClpP/crotonase"/>
    <property type="match status" value="1"/>
</dbReference>
<dbReference type="AlphaFoldDB" id="A0A845QJ66"/>
<reference evidence="6 7" key="1">
    <citation type="submission" date="2018-08" db="EMBL/GenBank/DDBJ databases">
        <title>Murine metabolic-syndrome-specific gut microbial biobank.</title>
        <authorList>
            <person name="Liu C."/>
        </authorList>
    </citation>
    <scope>NUCLEOTIDE SEQUENCE [LARGE SCALE GENOMIC DNA]</scope>
    <source>
        <strain evidence="6 7">28</strain>
    </source>
</reference>
<dbReference type="CDD" id="cd07023">
    <property type="entry name" value="S49_Sppa_N_C"/>
    <property type="match status" value="1"/>
</dbReference>
<dbReference type="PANTHER" id="PTHR42987:SF7">
    <property type="entry name" value="SIGNAL PEPTIDE PEPTIDASE SPPA-RELATED"/>
    <property type="match status" value="1"/>
</dbReference>
<evidence type="ECO:0000256" key="2">
    <source>
        <dbReference type="ARBA" id="ARBA00022670"/>
    </source>
</evidence>
<comment type="similarity">
    <text evidence="1">Belongs to the peptidase S49 family.</text>
</comment>
<keyword evidence="3" id="KW-0378">Hydrolase</keyword>
<keyword evidence="2" id="KW-0645">Protease</keyword>
<dbReference type="EMBL" id="QXWK01000021">
    <property type="protein sequence ID" value="NBH62222.1"/>
    <property type="molecule type" value="Genomic_DNA"/>
</dbReference>
<feature type="domain" description="Peptidase S49" evidence="5">
    <location>
        <begin position="125"/>
        <end position="267"/>
    </location>
</feature>
<accession>A0A845QJ66</accession>
<keyword evidence="7" id="KW-1185">Reference proteome</keyword>
<dbReference type="NCBIfam" id="TIGR00706">
    <property type="entry name" value="SppA_dom"/>
    <property type="match status" value="1"/>
</dbReference>
<evidence type="ECO:0000313" key="7">
    <source>
        <dbReference type="Proteomes" id="UP000446866"/>
    </source>
</evidence>
<keyword evidence="4" id="KW-0720">Serine protease</keyword>
<dbReference type="GO" id="GO:0008236">
    <property type="term" value="F:serine-type peptidase activity"/>
    <property type="evidence" value="ECO:0007669"/>
    <property type="project" value="UniProtKB-KW"/>
</dbReference>
<dbReference type="Pfam" id="PF01343">
    <property type="entry name" value="Peptidase_S49"/>
    <property type="match status" value="1"/>
</dbReference>
<dbReference type="InterPro" id="IPR029045">
    <property type="entry name" value="ClpP/crotonase-like_dom_sf"/>
</dbReference>
<evidence type="ECO:0000259" key="5">
    <source>
        <dbReference type="Pfam" id="PF01343"/>
    </source>
</evidence>
<evidence type="ECO:0000313" key="6">
    <source>
        <dbReference type="EMBL" id="NBH62222.1"/>
    </source>
</evidence>
<dbReference type="PANTHER" id="PTHR42987">
    <property type="entry name" value="PEPTIDASE S49"/>
    <property type="match status" value="1"/>
</dbReference>
<dbReference type="GO" id="GO:0006508">
    <property type="term" value="P:proteolysis"/>
    <property type="evidence" value="ECO:0007669"/>
    <property type="project" value="UniProtKB-KW"/>
</dbReference>
<proteinExistence type="inferred from homology"/>
<dbReference type="InterPro" id="IPR047272">
    <property type="entry name" value="S49_SppA_C"/>
</dbReference>
<dbReference type="Gene3D" id="3.90.226.10">
    <property type="entry name" value="2-enoyl-CoA Hydratase, Chain A, domain 1"/>
    <property type="match status" value="1"/>
</dbReference>
<protein>
    <submittedName>
        <fullName evidence="6">Signal peptide peptidase SppA</fullName>
    </submittedName>
</protein>
<dbReference type="RefSeq" id="WP_160202511.1">
    <property type="nucleotide sequence ID" value="NZ_QXWK01000021.1"/>
</dbReference>
<gene>
    <name evidence="6" type="primary">sppA</name>
    <name evidence="6" type="ORF">D0435_11215</name>
</gene>
<comment type="caution">
    <text evidence="6">The sequence shown here is derived from an EMBL/GenBank/DDBJ whole genome shotgun (WGS) entry which is preliminary data.</text>
</comment>
<evidence type="ECO:0000256" key="4">
    <source>
        <dbReference type="ARBA" id="ARBA00022825"/>
    </source>
</evidence>
<organism evidence="6 7">
    <name type="scientific">Anaerotruncus colihominis</name>
    <dbReference type="NCBI Taxonomy" id="169435"/>
    <lineage>
        <taxon>Bacteria</taxon>
        <taxon>Bacillati</taxon>
        <taxon>Bacillota</taxon>
        <taxon>Clostridia</taxon>
        <taxon>Eubacteriales</taxon>
        <taxon>Oscillospiraceae</taxon>
        <taxon>Anaerotruncus</taxon>
    </lineage>
</organism>
<dbReference type="InterPro" id="IPR002142">
    <property type="entry name" value="Peptidase_S49"/>
</dbReference>
<evidence type="ECO:0000256" key="1">
    <source>
        <dbReference type="ARBA" id="ARBA00008683"/>
    </source>
</evidence>